<evidence type="ECO:0000256" key="8">
    <source>
        <dbReference type="ARBA" id="ARBA00023016"/>
    </source>
</evidence>
<dbReference type="SMART" id="SM00382">
    <property type="entry name" value="AAA"/>
    <property type="match status" value="1"/>
</dbReference>
<dbReference type="PANTHER" id="PTHR32472">
    <property type="entry name" value="DNA REPAIR PROTEIN RADA"/>
    <property type="match status" value="1"/>
</dbReference>
<dbReference type="GO" id="GO:0016787">
    <property type="term" value="F:hydrolase activity"/>
    <property type="evidence" value="ECO:0007669"/>
    <property type="project" value="UniProtKB-KW"/>
</dbReference>
<evidence type="ECO:0000256" key="4">
    <source>
        <dbReference type="ARBA" id="ARBA00022771"/>
    </source>
</evidence>
<evidence type="ECO:0000256" key="12">
    <source>
        <dbReference type="NCBIfam" id="TIGR00416"/>
    </source>
</evidence>
<dbReference type="Pfam" id="PF18073">
    <property type="entry name" value="Zn_ribbon_LapB"/>
    <property type="match status" value="1"/>
</dbReference>
<dbReference type="AlphaFoldDB" id="A0A9E4TU14"/>
<dbReference type="GO" id="GO:0005524">
    <property type="term" value="F:ATP binding"/>
    <property type="evidence" value="ECO:0007669"/>
    <property type="project" value="UniProtKB-UniRule"/>
</dbReference>
<evidence type="ECO:0000313" key="16">
    <source>
        <dbReference type="Proteomes" id="UP000886674"/>
    </source>
</evidence>
<comment type="function">
    <text evidence="13">DNA-dependent ATPase involved in processing of recombination intermediates, plays a role in repairing DNA breaks. Stimulates the branch migration of RecA-mediated strand transfer reactions, allowing the 3' invading strand to extend heteroduplex DNA faster. Binds ssDNA in the presence of ADP but not other nucleotides, has ATPase activity that is stimulated by ssDNA and various branched DNA structures, but inhibited by SSB. Does not have RecA's homology-searching function.</text>
</comment>
<dbReference type="PROSITE" id="PS50162">
    <property type="entry name" value="RECA_2"/>
    <property type="match status" value="1"/>
</dbReference>
<evidence type="ECO:0000259" key="14">
    <source>
        <dbReference type="PROSITE" id="PS50162"/>
    </source>
</evidence>
<organism evidence="15 16">
    <name type="scientific">Candidatus Thiodiazotropha taylori</name>
    <dbReference type="NCBI Taxonomy" id="2792791"/>
    <lineage>
        <taxon>Bacteria</taxon>
        <taxon>Pseudomonadati</taxon>
        <taxon>Pseudomonadota</taxon>
        <taxon>Gammaproteobacteria</taxon>
        <taxon>Chromatiales</taxon>
        <taxon>Sedimenticolaceae</taxon>
        <taxon>Candidatus Thiodiazotropha</taxon>
    </lineage>
</organism>
<feature type="binding site" evidence="11">
    <location>
        <begin position="103"/>
        <end position="110"/>
    </location>
    <ligand>
        <name>ATP</name>
        <dbReference type="ChEBI" id="CHEBI:30616"/>
    </ligand>
</feature>
<dbReference type="PANTHER" id="PTHR32472:SF10">
    <property type="entry name" value="DNA REPAIR PROTEIN RADA-LIKE PROTEIN"/>
    <property type="match status" value="1"/>
</dbReference>
<dbReference type="InterPro" id="IPR014721">
    <property type="entry name" value="Ribsml_uS5_D2-typ_fold_subgr"/>
</dbReference>
<comment type="domain">
    <text evidence="11">The middle region has homology to RecA with ATPase motifs including the RadA KNRFG motif, while the C-terminus is homologous to Lon protease.</text>
</comment>
<evidence type="ECO:0000256" key="11">
    <source>
        <dbReference type="HAMAP-Rule" id="MF_01498"/>
    </source>
</evidence>
<sequence>MAQGGKRQVKSLYVCRECGASFPKWAGQCSECQAWNALEESLAAPVSGTNSRYSGYAGATSPQIINLTDVESEREVRSSTGSPELDRVLGGGLVEGSVVLIGGDPGIGKSTLLIQTLARLSDSQHTLYVSGEESPRQLSLRARRLGLPTGKLQLLPETCVERIIAAADRERPQVLVVDSIQTMYTELLQSAPGSVSQVREAAAQLVHFAKRRATAVFLVGHVTKEGSLAGPRVLEHMVDSVLYFEGEAGSQFRLIRTIKNRYGAVNELGVFAMTDKGLKEVSNPSAIFLSRQAETVPGSIILVTREGTRPLLVEVQVLVDESPLANPRRVTLGLEQNRLSMLLAVLHRHCGIGMFDQDVYVNVVGGVRITETASDLAVLMAALSSFRDRPIDLGLIVFGEVGLTGEIRPVPNGQERLREAAKHGFKRAVVPRLNLPKQPIQGLQVTGVDKLSDVLEIC</sequence>
<dbReference type="Pfam" id="PF13481">
    <property type="entry name" value="AAA_25"/>
    <property type="match status" value="1"/>
</dbReference>
<dbReference type="GO" id="GO:0140664">
    <property type="term" value="F:ATP-dependent DNA damage sensor activity"/>
    <property type="evidence" value="ECO:0007669"/>
    <property type="project" value="InterPro"/>
</dbReference>
<comment type="similarity">
    <text evidence="11 13">Belongs to the RecA family. RadA subfamily.</text>
</comment>
<keyword evidence="10 11" id="KW-0234">DNA repair</keyword>
<dbReference type="GO" id="GO:0003684">
    <property type="term" value="F:damaged DNA binding"/>
    <property type="evidence" value="ECO:0007669"/>
    <property type="project" value="InterPro"/>
</dbReference>
<evidence type="ECO:0000256" key="9">
    <source>
        <dbReference type="ARBA" id="ARBA00023125"/>
    </source>
</evidence>
<evidence type="ECO:0000313" key="15">
    <source>
        <dbReference type="EMBL" id="MCG7979362.1"/>
    </source>
</evidence>
<proteinExistence type="inferred from homology"/>
<dbReference type="Proteomes" id="UP000886674">
    <property type="component" value="Unassembled WGS sequence"/>
</dbReference>
<evidence type="ECO:0000256" key="13">
    <source>
        <dbReference type="RuleBase" id="RU003555"/>
    </source>
</evidence>
<dbReference type="SUPFAM" id="SSF52540">
    <property type="entry name" value="P-loop containing nucleoside triphosphate hydrolases"/>
    <property type="match status" value="1"/>
</dbReference>
<protein>
    <recommendedName>
        <fullName evidence="11 12">DNA repair protein RadA</fullName>
    </recommendedName>
</protein>
<keyword evidence="5" id="KW-0378">Hydrolase</keyword>
<dbReference type="CDD" id="cd01121">
    <property type="entry name" value="RadA_SMS_N"/>
    <property type="match status" value="1"/>
</dbReference>
<dbReference type="Gene3D" id="3.40.50.300">
    <property type="entry name" value="P-loop containing nucleotide triphosphate hydrolases"/>
    <property type="match status" value="1"/>
</dbReference>
<dbReference type="GO" id="GO:0005829">
    <property type="term" value="C:cytosol"/>
    <property type="evidence" value="ECO:0007669"/>
    <property type="project" value="TreeGrafter"/>
</dbReference>
<dbReference type="Pfam" id="PF13541">
    <property type="entry name" value="ChlI"/>
    <property type="match status" value="1"/>
</dbReference>
<name>A0A9E4TU14_9GAMM</name>
<gene>
    <name evidence="11 15" type="primary">radA</name>
    <name evidence="15" type="ORF">JAY77_14610</name>
</gene>
<dbReference type="FunFam" id="3.40.50.300:FF:000050">
    <property type="entry name" value="DNA repair protein RadA"/>
    <property type="match status" value="1"/>
</dbReference>
<comment type="function">
    <text evidence="11">Plays a role in repairing double-strand DNA breaks, probably involving stabilizing or processing branched DNA or blocked replication forks.</text>
</comment>
<evidence type="ECO:0000256" key="3">
    <source>
        <dbReference type="ARBA" id="ARBA00022763"/>
    </source>
</evidence>
<dbReference type="SUPFAM" id="SSF54211">
    <property type="entry name" value="Ribosomal protein S5 domain 2-like"/>
    <property type="match status" value="1"/>
</dbReference>
<keyword evidence="3 11" id="KW-0227">DNA damage</keyword>
<dbReference type="GO" id="GO:0008270">
    <property type="term" value="F:zinc ion binding"/>
    <property type="evidence" value="ECO:0007669"/>
    <property type="project" value="UniProtKB-KW"/>
</dbReference>
<feature type="domain" description="RecA family profile 1" evidence="14">
    <location>
        <begin position="74"/>
        <end position="222"/>
    </location>
</feature>
<dbReference type="InterPro" id="IPR003593">
    <property type="entry name" value="AAA+_ATPase"/>
</dbReference>
<dbReference type="InterPro" id="IPR041166">
    <property type="entry name" value="Rubredoxin_2"/>
</dbReference>
<dbReference type="EMBL" id="JAEPCR010000063">
    <property type="protein sequence ID" value="MCG7979362.1"/>
    <property type="molecule type" value="Genomic_DNA"/>
</dbReference>
<dbReference type="InterPro" id="IPR020568">
    <property type="entry name" value="Ribosomal_Su5_D2-typ_SF"/>
</dbReference>
<keyword evidence="6 13" id="KW-0862">Zinc</keyword>
<dbReference type="Gene3D" id="3.30.230.10">
    <property type="match status" value="1"/>
</dbReference>
<feature type="region of interest" description="Lon-protease-like" evidence="11">
    <location>
        <begin position="358"/>
        <end position="458"/>
    </location>
</feature>
<dbReference type="HAMAP" id="MF_01498">
    <property type="entry name" value="RadA_bact"/>
    <property type="match status" value="1"/>
</dbReference>
<keyword evidence="9 11" id="KW-0238">DNA-binding</keyword>
<dbReference type="NCBIfam" id="TIGR00416">
    <property type="entry name" value="sms"/>
    <property type="match status" value="1"/>
</dbReference>
<evidence type="ECO:0000256" key="2">
    <source>
        <dbReference type="ARBA" id="ARBA00022741"/>
    </source>
</evidence>
<feature type="short sequence motif" description="RadA KNRFG motif" evidence="11">
    <location>
        <begin position="259"/>
        <end position="263"/>
    </location>
</feature>
<evidence type="ECO:0000256" key="1">
    <source>
        <dbReference type="ARBA" id="ARBA00022723"/>
    </source>
</evidence>
<keyword evidence="7 11" id="KW-0067">ATP-binding</keyword>
<keyword evidence="1 11" id="KW-0479">Metal-binding</keyword>
<keyword evidence="2 11" id="KW-0547">Nucleotide-binding</keyword>
<evidence type="ECO:0000256" key="10">
    <source>
        <dbReference type="ARBA" id="ARBA00023204"/>
    </source>
</evidence>
<evidence type="ECO:0000256" key="6">
    <source>
        <dbReference type="ARBA" id="ARBA00022833"/>
    </source>
</evidence>
<evidence type="ECO:0000256" key="7">
    <source>
        <dbReference type="ARBA" id="ARBA00022840"/>
    </source>
</evidence>
<keyword evidence="8 11" id="KW-0346">Stress response</keyword>
<comment type="caution">
    <text evidence="15">The sequence shown here is derived from an EMBL/GenBank/DDBJ whole genome shotgun (WGS) entry which is preliminary data.</text>
</comment>
<keyword evidence="4 13" id="KW-0863">Zinc-finger</keyword>
<dbReference type="PRINTS" id="PR01874">
    <property type="entry name" value="DNAREPAIRADA"/>
</dbReference>
<accession>A0A9E4TU14</accession>
<dbReference type="GO" id="GO:0000725">
    <property type="term" value="P:recombinational repair"/>
    <property type="evidence" value="ECO:0007669"/>
    <property type="project" value="UniProtKB-UniRule"/>
</dbReference>
<dbReference type="InterPro" id="IPR004504">
    <property type="entry name" value="DNA_repair_RadA"/>
</dbReference>
<evidence type="ECO:0000256" key="5">
    <source>
        <dbReference type="ARBA" id="ARBA00022801"/>
    </source>
</evidence>
<reference evidence="15" key="1">
    <citation type="journal article" date="2021" name="Proc. Natl. Acad. Sci. U.S.A.">
        <title>Global biogeography of chemosynthetic symbionts reveals both localized and globally distributed symbiont groups. .</title>
        <authorList>
            <person name="Osvatic J.T."/>
            <person name="Wilkins L.G.E."/>
            <person name="Leibrecht L."/>
            <person name="Leray M."/>
            <person name="Zauner S."/>
            <person name="Polzin J."/>
            <person name="Camacho Y."/>
            <person name="Gros O."/>
            <person name="van Gils J.A."/>
            <person name="Eisen J.A."/>
            <person name="Petersen J.M."/>
            <person name="Yuen B."/>
        </authorList>
    </citation>
    <scope>NUCLEOTIDE SEQUENCE</scope>
    <source>
        <strain evidence="15">MAGclacostrist055</strain>
    </source>
</reference>
<dbReference type="InterPro" id="IPR020588">
    <property type="entry name" value="RecA_ATP-bd"/>
</dbReference>
<dbReference type="InterPro" id="IPR027417">
    <property type="entry name" value="P-loop_NTPase"/>
</dbReference>
<dbReference type="FunFam" id="3.30.230.10:FF:000011">
    <property type="entry name" value="DNA repair protein RadA"/>
    <property type="match status" value="1"/>
</dbReference>